<protein>
    <submittedName>
        <fullName evidence="2">Fe-S cluster assembly protein HesB</fullName>
    </submittedName>
</protein>
<dbReference type="RefSeq" id="WP_152196757.1">
    <property type="nucleotide sequence ID" value="NZ_VUKD01000008.1"/>
</dbReference>
<name>A0A6N7EIN2_9MICO</name>
<reference evidence="2 3" key="1">
    <citation type="submission" date="2019-10" db="EMBL/GenBank/DDBJ databases">
        <title>Georgenia wutianyii sp. nov. and Georgenia yuyongxinii sp. nov. isolated from plateau pika (Ochotona curzoniae) in the Qinghai-Tibet plateau of China.</title>
        <authorList>
            <person name="Tian Z."/>
        </authorList>
    </citation>
    <scope>NUCLEOTIDE SEQUENCE [LARGE SCALE GENOMIC DNA]</scope>
    <source>
        <strain evidence="2 3">JCM 19765</strain>
    </source>
</reference>
<dbReference type="Proteomes" id="UP000437709">
    <property type="component" value="Unassembled WGS sequence"/>
</dbReference>
<feature type="region of interest" description="Disordered" evidence="1">
    <location>
        <begin position="66"/>
        <end position="95"/>
    </location>
</feature>
<keyword evidence="3" id="KW-1185">Reference proteome</keyword>
<dbReference type="OrthoDB" id="4868950at2"/>
<evidence type="ECO:0000313" key="3">
    <source>
        <dbReference type="Proteomes" id="UP000437709"/>
    </source>
</evidence>
<evidence type="ECO:0000256" key="1">
    <source>
        <dbReference type="SAM" id="MobiDB-lite"/>
    </source>
</evidence>
<dbReference type="InterPro" id="IPR035903">
    <property type="entry name" value="HesB-like_dom_sf"/>
</dbReference>
<sequence length="95" mass="9858">MLTLTENAQAAVKGLTTEAGLPEGGGVRIALTAANDQLELSLVPEPQATDQVVETEEARVFVAEETGPLLEGQTLDAGQTAEGVGFTLRPQEPQA</sequence>
<dbReference type="Gene3D" id="2.60.300.12">
    <property type="entry name" value="HesB-like domain"/>
    <property type="match status" value="1"/>
</dbReference>
<evidence type="ECO:0000313" key="2">
    <source>
        <dbReference type="EMBL" id="MPV36943.1"/>
    </source>
</evidence>
<proteinExistence type="predicted"/>
<gene>
    <name evidence="2" type="ORF">GB881_07730</name>
</gene>
<accession>A0A6N7EIN2</accession>
<organism evidence="2 3">
    <name type="scientific">Georgenia subflava</name>
    <dbReference type="NCBI Taxonomy" id="1622177"/>
    <lineage>
        <taxon>Bacteria</taxon>
        <taxon>Bacillati</taxon>
        <taxon>Actinomycetota</taxon>
        <taxon>Actinomycetes</taxon>
        <taxon>Micrococcales</taxon>
        <taxon>Bogoriellaceae</taxon>
        <taxon>Georgenia</taxon>
    </lineage>
</organism>
<dbReference type="AlphaFoldDB" id="A0A6N7EIN2"/>
<dbReference type="SUPFAM" id="SSF89360">
    <property type="entry name" value="HesB-like domain"/>
    <property type="match status" value="1"/>
</dbReference>
<comment type="caution">
    <text evidence="2">The sequence shown here is derived from an EMBL/GenBank/DDBJ whole genome shotgun (WGS) entry which is preliminary data.</text>
</comment>
<dbReference type="EMBL" id="WHPC01000022">
    <property type="protein sequence ID" value="MPV36943.1"/>
    <property type="molecule type" value="Genomic_DNA"/>
</dbReference>